<organism evidence="7 8">
    <name type="scientific">Rhodonia placenta</name>
    <dbReference type="NCBI Taxonomy" id="104341"/>
    <lineage>
        <taxon>Eukaryota</taxon>
        <taxon>Fungi</taxon>
        <taxon>Dikarya</taxon>
        <taxon>Basidiomycota</taxon>
        <taxon>Agaricomycotina</taxon>
        <taxon>Agaricomycetes</taxon>
        <taxon>Polyporales</taxon>
        <taxon>Adustoporiaceae</taxon>
        <taxon>Rhodonia</taxon>
    </lineage>
</organism>
<dbReference type="EC" id="1.7.3.3" evidence="3"/>
<dbReference type="Proteomes" id="UP000639403">
    <property type="component" value="Unassembled WGS sequence"/>
</dbReference>
<proteinExistence type="inferred from homology"/>
<dbReference type="PANTHER" id="PTHR42874">
    <property type="entry name" value="URICASE"/>
    <property type="match status" value="1"/>
</dbReference>
<dbReference type="NCBIfam" id="TIGR03383">
    <property type="entry name" value="urate_oxi"/>
    <property type="match status" value="1"/>
</dbReference>
<dbReference type="Gene3D" id="3.10.270.10">
    <property type="entry name" value="Urate Oxidase"/>
    <property type="match status" value="1"/>
</dbReference>
<dbReference type="InterPro" id="IPR002042">
    <property type="entry name" value="Uricase"/>
</dbReference>
<evidence type="ECO:0000256" key="4">
    <source>
        <dbReference type="ARBA" id="ARBA00022631"/>
    </source>
</evidence>
<dbReference type="EMBL" id="JADOXO010000413">
    <property type="protein sequence ID" value="KAF9804987.1"/>
    <property type="molecule type" value="Genomic_DNA"/>
</dbReference>
<evidence type="ECO:0000256" key="3">
    <source>
        <dbReference type="ARBA" id="ARBA00012598"/>
    </source>
</evidence>
<accession>A0A8H7NUV7</accession>
<evidence type="ECO:0000256" key="6">
    <source>
        <dbReference type="ARBA" id="ARBA00031317"/>
    </source>
</evidence>
<comment type="pathway">
    <text evidence="1">Purine metabolism; urate degradation; (S)-allantoin from urate: step 1/3.</text>
</comment>
<dbReference type="GO" id="GO:0006145">
    <property type="term" value="P:purine nucleobase catabolic process"/>
    <property type="evidence" value="ECO:0007669"/>
    <property type="project" value="TreeGrafter"/>
</dbReference>
<dbReference type="InterPro" id="IPR019842">
    <property type="entry name" value="Uricase_CS"/>
</dbReference>
<dbReference type="UniPathway" id="UPA00394">
    <property type="reaction ID" value="UER00650"/>
</dbReference>
<evidence type="ECO:0000313" key="7">
    <source>
        <dbReference type="EMBL" id="KAF9804987.1"/>
    </source>
</evidence>
<dbReference type="PROSITE" id="PS00366">
    <property type="entry name" value="URICASE"/>
    <property type="match status" value="1"/>
</dbReference>
<comment type="similarity">
    <text evidence="2">Belongs to the uricase family.</text>
</comment>
<evidence type="ECO:0000313" key="8">
    <source>
        <dbReference type="Proteomes" id="UP000639403"/>
    </source>
</evidence>
<dbReference type="SUPFAM" id="SSF55620">
    <property type="entry name" value="Tetrahydrobiopterin biosynthesis enzymes-like"/>
    <property type="match status" value="2"/>
</dbReference>
<dbReference type="GO" id="GO:0004846">
    <property type="term" value="F:urate oxidase activity"/>
    <property type="evidence" value="ECO:0007669"/>
    <property type="project" value="UniProtKB-EC"/>
</dbReference>
<comment type="caution">
    <text evidence="7">The sequence shown here is derived from an EMBL/GenBank/DDBJ whole genome shotgun (WGS) entry which is preliminary data.</text>
</comment>
<dbReference type="GO" id="GO:0019628">
    <property type="term" value="P:urate catabolic process"/>
    <property type="evidence" value="ECO:0007669"/>
    <property type="project" value="UniProtKB-UniPathway"/>
</dbReference>
<evidence type="ECO:0000256" key="5">
    <source>
        <dbReference type="ARBA" id="ARBA00023002"/>
    </source>
</evidence>
<keyword evidence="4" id="KW-0659">Purine metabolism</keyword>
<dbReference type="AlphaFoldDB" id="A0A8H7NUV7"/>
<evidence type="ECO:0000256" key="1">
    <source>
        <dbReference type="ARBA" id="ARBA00004831"/>
    </source>
</evidence>
<dbReference type="PANTHER" id="PTHR42874:SF1">
    <property type="entry name" value="URICASE"/>
    <property type="match status" value="1"/>
</dbReference>
<protein>
    <recommendedName>
        <fullName evidence="3">factor independent urate hydroxylase</fullName>
        <ecNumber evidence="3">1.7.3.3</ecNumber>
    </recommendedName>
    <alternativeName>
        <fullName evidence="6">Urate oxidase</fullName>
    </alternativeName>
</protein>
<keyword evidence="5" id="KW-0560">Oxidoreductase</keyword>
<sequence length="416" mass="46154">MSASTESYLSHARYGKDKVRVFRVVREGSFHHVVEYNVCALLEGEIDVSYTKADNSVVVATDSIKNITYYLAKTSPHILYPERFAIHLGTHLVSKYAHIHKAFVTIEKLRWARIPVKTGVAGQEETKLHPHSFYRDGDDKRVTSVEIDATGGKDKITAKVTSGISDLLVLKSTGSAFEGFVRDEYTTLVEVNDRIFSTSIDLSYVYKPFAVPAPSDEKKLVVDLTGKHAEAGTPWDGEKVAHSARKITLETFAVDESASVQATLYKMAQQIVAENPYVESVTYKLPNKHYVPVDMRYIGIDNLTPLSTVLWVLLNCVAVRTGWDQRGQLWRRFLFAFGENAPARDSVKHCAPGICRCARASTRNAQLGRAAKSMIPTGARTMCNGEKMFRDGGLGNAPFCAWAWPGGAADEKLRDV</sequence>
<dbReference type="Pfam" id="PF01014">
    <property type="entry name" value="Uricase"/>
    <property type="match status" value="2"/>
</dbReference>
<evidence type="ECO:0000256" key="2">
    <source>
        <dbReference type="ARBA" id="ARBA00009760"/>
    </source>
</evidence>
<gene>
    <name evidence="7" type="ORF">IEO21_09239</name>
</gene>
<dbReference type="GO" id="GO:0005777">
    <property type="term" value="C:peroxisome"/>
    <property type="evidence" value="ECO:0007669"/>
    <property type="project" value="TreeGrafter"/>
</dbReference>
<dbReference type="PRINTS" id="PR00093">
    <property type="entry name" value="URICASE"/>
</dbReference>
<name>A0A8H7NUV7_9APHY</name>
<reference evidence="7" key="1">
    <citation type="submission" date="2020-11" db="EMBL/GenBank/DDBJ databases">
        <authorList>
            <person name="Koelle M."/>
            <person name="Horta M.A.C."/>
            <person name="Nowrousian M."/>
            <person name="Ohm R.A."/>
            <person name="Benz P."/>
            <person name="Pilgard A."/>
        </authorList>
    </citation>
    <scope>NUCLEOTIDE SEQUENCE</scope>
    <source>
        <strain evidence="7">FPRL280</strain>
    </source>
</reference>
<reference evidence="7" key="2">
    <citation type="journal article" name="Front. Microbiol.">
        <title>Degradative Capacity of Two Strains of Rhodonia placenta: From Phenotype to Genotype.</title>
        <authorList>
            <person name="Kolle M."/>
            <person name="Horta M.A.C."/>
            <person name="Nowrousian M."/>
            <person name="Ohm R.A."/>
            <person name="Benz J.P."/>
            <person name="Pilgard A."/>
        </authorList>
    </citation>
    <scope>NUCLEOTIDE SEQUENCE</scope>
    <source>
        <strain evidence="7">FPRL280</strain>
    </source>
</reference>